<dbReference type="InterPro" id="IPR037185">
    <property type="entry name" value="EmrE-like"/>
</dbReference>
<dbReference type="AlphaFoldDB" id="A0A2M8L4Y8"/>
<feature type="transmembrane region" description="Helical" evidence="6">
    <location>
        <begin position="151"/>
        <end position="171"/>
    </location>
</feature>
<comment type="subcellular location">
    <subcellularLocation>
        <location evidence="1">Cell membrane</location>
        <topology evidence="1">Multi-pass membrane protein</topology>
    </subcellularLocation>
</comment>
<organism evidence="8 9">
    <name type="scientific">Candidatus Shapirobacteria bacterium CG10_big_fil_rev_8_21_14_0_10_38_14</name>
    <dbReference type="NCBI Taxonomy" id="1974483"/>
    <lineage>
        <taxon>Bacteria</taxon>
        <taxon>Candidatus Shapironibacteriota</taxon>
    </lineage>
</organism>
<keyword evidence="4 6" id="KW-1133">Transmembrane helix</keyword>
<feature type="domain" description="EamA" evidence="7">
    <location>
        <begin position="8"/>
        <end position="140"/>
    </location>
</feature>
<evidence type="ECO:0000256" key="4">
    <source>
        <dbReference type="ARBA" id="ARBA00022989"/>
    </source>
</evidence>
<sequence length="288" mass="31722">MTKTRKLAYAALLTTAVIWGFAPPIIKYTLGFISPTVFLFYRFLMVSFILFVPLLIRLKQIQPTKRKIIKYLTLGFLGTPLTLYFLFTGMEKTTAIDASVIWIISPILVVLGGAFFLKETVTKIEKIGIGLTLLGTIITIIQPLLETGVGFGHHIWGNTLVFLGTCAWASFTLLTKKEKLDPFVLSASSFFVGAVAMTPFFLASQSAALPPQAIFGVLYMTILGSVVAYFTYIYGLSKIEASEATIFTYLQPLFAIPLAAVWLGEKITFPFLVGALLIGLGVFICEKR</sequence>
<keyword evidence="2" id="KW-1003">Cell membrane</keyword>
<dbReference type="InterPro" id="IPR050638">
    <property type="entry name" value="AA-Vitamin_Transporters"/>
</dbReference>
<dbReference type="Proteomes" id="UP000229500">
    <property type="component" value="Unassembled WGS sequence"/>
</dbReference>
<proteinExistence type="predicted"/>
<dbReference type="PANTHER" id="PTHR32322:SF18">
    <property type="entry name" value="S-ADENOSYLMETHIONINE_S-ADENOSYLHOMOCYSTEINE TRANSPORTER"/>
    <property type="match status" value="1"/>
</dbReference>
<evidence type="ECO:0000259" key="7">
    <source>
        <dbReference type="Pfam" id="PF00892"/>
    </source>
</evidence>
<dbReference type="PANTHER" id="PTHR32322">
    <property type="entry name" value="INNER MEMBRANE TRANSPORTER"/>
    <property type="match status" value="1"/>
</dbReference>
<evidence type="ECO:0000256" key="1">
    <source>
        <dbReference type="ARBA" id="ARBA00004651"/>
    </source>
</evidence>
<feature type="domain" description="EamA" evidence="7">
    <location>
        <begin position="156"/>
        <end position="284"/>
    </location>
</feature>
<keyword evidence="5 6" id="KW-0472">Membrane</keyword>
<dbReference type="Pfam" id="PF00892">
    <property type="entry name" value="EamA"/>
    <property type="match status" value="2"/>
</dbReference>
<feature type="transmembrane region" description="Helical" evidence="6">
    <location>
        <begin position="183"/>
        <end position="202"/>
    </location>
</feature>
<reference evidence="9" key="1">
    <citation type="submission" date="2017-09" db="EMBL/GenBank/DDBJ databases">
        <title>Depth-based differentiation of microbial function through sediment-hosted aquifers and enrichment of novel symbionts in the deep terrestrial subsurface.</title>
        <authorList>
            <person name="Probst A.J."/>
            <person name="Ladd B."/>
            <person name="Jarett J.K."/>
            <person name="Geller-Mcgrath D.E."/>
            <person name="Sieber C.M.K."/>
            <person name="Emerson J.B."/>
            <person name="Anantharaman K."/>
            <person name="Thomas B.C."/>
            <person name="Malmstrom R."/>
            <person name="Stieglmeier M."/>
            <person name="Klingl A."/>
            <person name="Woyke T."/>
            <person name="Ryan C.M."/>
            <person name="Banfield J.F."/>
        </authorList>
    </citation>
    <scope>NUCLEOTIDE SEQUENCE [LARGE SCALE GENOMIC DNA]</scope>
</reference>
<feature type="transmembrane region" description="Helical" evidence="6">
    <location>
        <begin position="246"/>
        <end position="263"/>
    </location>
</feature>
<feature type="transmembrane region" description="Helical" evidence="6">
    <location>
        <begin position="68"/>
        <end position="87"/>
    </location>
</feature>
<keyword evidence="3 6" id="KW-0812">Transmembrane</keyword>
<evidence type="ECO:0000313" key="8">
    <source>
        <dbReference type="EMBL" id="PJE68900.1"/>
    </source>
</evidence>
<comment type="caution">
    <text evidence="8">The sequence shown here is derived from an EMBL/GenBank/DDBJ whole genome shotgun (WGS) entry which is preliminary data.</text>
</comment>
<feature type="transmembrane region" description="Helical" evidence="6">
    <location>
        <begin position="38"/>
        <end position="56"/>
    </location>
</feature>
<evidence type="ECO:0000256" key="6">
    <source>
        <dbReference type="SAM" id="Phobius"/>
    </source>
</evidence>
<evidence type="ECO:0000256" key="5">
    <source>
        <dbReference type="ARBA" id="ARBA00023136"/>
    </source>
</evidence>
<feature type="transmembrane region" description="Helical" evidence="6">
    <location>
        <begin position="214"/>
        <end position="234"/>
    </location>
</feature>
<dbReference type="EMBL" id="PFEL01000097">
    <property type="protein sequence ID" value="PJE68900.1"/>
    <property type="molecule type" value="Genomic_DNA"/>
</dbReference>
<feature type="transmembrane region" description="Helical" evidence="6">
    <location>
        <begin position="99"/>
        <end position="117"/>
    </location>
</feature>
<dbReference type="Gene3D" id="1.10.3730.20">
    <property type="match status" value="1"/>
</dbReference>
<evidence type="ECO:0000256" key="3">
    <source>
        <dbReference type="ARBA" id="ARBA00022692"/>
    </source>
</evidence>
<accession>A0A2M8L4Y8</accession>
<gene>
    <name evidence="8" type="ORF">COU96_02720</name>
</gene>
<dbReference type="SUPFAM" id="SSF103481">
    <property type="entry name" value="Multidrug resistance efflux transporter EmrE"/>
    <property type="match status" value="2"/>
</dbReference>
<evidence type="ECO:0000313" key="9">
    <source>
        <dbReference type="Proteomes" id="UP000229500"/>
    </source>
</evidence>
<protein>
    <recommendedName>
        <fullName evidence="7">EamA domain-containing protein</fullName>
    </recommendedName>
</protein>
<feature type="transmembrane region" description="Helical" evidence="6">
    <location>
        <begin position="129"/>
        <end position="145"/>
    </location>
</feature>
<evidence type="ECO:0000256" key="2">
    <source>
        <dbReference type="ARBA" id="ARBA00022475"/>
    </source>
</evidence>
<feature type="transmembrane region" description="Helical" evidence="6">
    <location>
        <begin position="7"/>
        <end position="26"/>
    </location>
</feature>
<dbReference type="InterPro" id="IPR000620">
    <property type="entry name" value="EamA_dom"/>
</dbReference>
<feature type="transmembrane region" description="Helical" evidence="6">
    <location>
        <begin position="269"/>
        <end position="285"/>
    </location>
</feature>
<name>A0A2M8L4Y8_9BACT</name>
<dbReference type="GO" id="GO:0005886">
    <property type="term" value="C:plasma membrane"/>
    <property type="evidence" value="ECO:0007669"/>
    <property type="project" value="UniProtKB-SubCell"/>
</dbReference>